<keyword evidence="1" id="KW-0472">Membrane</keyword>
<evidence type="ECO:0000313" key="3">
    <source>
        <dbReference type="Proteomes" id="UP000660745"/>
    </source>
</evidence>
<sequence>MIRNRVLSLAVRLVNRCAVRRGLDPERGASTVEWVIIAAVVFLLAITVGTKITSVVNEQLAKIK</sequence>
<feature type="transmembrane region" description="Helical" evidence="1">
    <location>
        <begin position="34"/>
        <end position="56"/>
    </location>
</feature>
<evidence type="ECO:0000256" key="1">
    <source>
        <dbReference type="SAM" id="Phobius"/>
    </source>
</evidence>
<keyword evidence="1" id="KW-1133">Transmembrane helix</keyword>
<name>A0A918E874_9ACTN</name>
<reference evidence="2" key="1">
    <citation type="journal article" date="2014" name="Int. J. Syst. Evol. Microbiol.">
        <title>Complete genome sequence of Corynebacterium casei LMG S-19264T (=DSM 44701T), isolated from a smear-ripened cheese.</title>
        <authorList>
            <consortium name="US DOE Joint Genome Institute (JGI-PGF)"/>
            <person name="Walter F."/>
            <person name="Albersmeier A."/>
            <person name="Kalinowski J."/>
            <person name="Ruckert C."/>
        </authorList>
    </citation>
    <scope>NUCLEOTIDE SEQUENCE</scope>
    <source>
        <strain evidence="2">CGMCC 4.7430</strain>
    </source>
</reference>
<comment type="caution">
    <text evidence="2">The sequence shown here is derived from an EMBL/GenBank/DDBJ whole genome shotgun (WGS) entry which is preliminary data.</text>
</comment>
<protein>
    <submittedName>
        <fullName evidence="2">Uncharacterized protein</fullName>
    </submittedName>
</protein>
<dbReference type="EMBL" id="BMNK01000015">
    <property type="protein sequence ID" value="GGP14132.1"/>
    <property type="molecule type" value="Genomic_DNA"/>
</dbReference>
<dbReference type="Proteomes" id="UP000660745">
    <property type="component" value="Unassembled WGS sequence"/>
</dbReference>
<accession>A0A918E874</accession>
<dbReference type="RefSeq" id="WP_189142913.1">
    <property type="nucleotide sequence ID" value="NZ_BMNK01000015.1"/>
</dbReference>
<dbReference type="AlphaFoldDB" id="A0A918E874"/>
<organism evidence="2 3">
    <name type="scientific">Nonomuraea glycinis</name>
    <dbReference type="NCBI Taxonomy" id="2047744"/>
    <lineage>
        <taxon>Bacteria</taxon>
        <taxon>Bacillati</taxon>
        <taxon>Actinomycetota</taxon>
        <taxon>Actinomycetes</taxon>
        <taxon>Streptosporangiales</taxon>
        <taxon>Streptosporangiaceae</taxon>
        <taxon>Nonomuraea</taxon>
    </lineage>
</organism>
<reference evidence="2" key="2">
    <citation type="submission" date="2020-09" db="EMBL/GenBank/DDBJ databases">
        <authorList>
            <person name="Sun Q."/>
            <person name="Zhou Y."/>
        </authorList>
    </citation>
    <scope>NUCLEOTIDE SEQUENCE</scope>
    <source>
        <strain evidence="2">CGMCC 4.7430</strain>
    </source>
</reference>
<keyword evidence="1" id="KW-0812">Transmembrane</keyword>
<evidence type="ECO:0000313" key="2">
    <source>
        <dbReference type="EMBL" id="GGP14132.1"/>
    </source>
</evidence>
<proteinExistence type="predicted"/>
<keyword evidence="3" id="KW-1185">Reference proteome</keyword>
<gene>
    <name evidence="2" type="ORF">GCM10012278_68700</name>
</gene>